<sequence>MSENMSEQKKVLAKLLASKQGRVPVSFWHHFSAASGIDLDGFKHPEIISGNVTSTEKYVEDIKPDFVKLMSDGLFNHEFNQENGDTATNIYTGLKPIDDDNPWLEKTHDLVAAQKKVIGGRLGFYNIFSPTTLLKWALTEDENGKHDKSKVNGALADIIISDPENVKNALDAIAEDVKKQIFAAISGGADGIYYSTQEIQDDRIDDNLFEKFVAENDKDIFEYANQFSDANILHICGGGGARNNLVLFKDYDAPVVNWSTDLEDIPLEEGKKIFQGKVVLGGLGNTANDVLYKGSKEEIQKEVDRVINAAGTDNVIIGANCTVPRDIALENLRWGVEAAK</sequence>
<dbReference type="PANTHER" id="PTHR47099">
    <property type="entry name" value="METHYLCOBAMIDE:COM METHYLTRANSFERASE MTBA"/>
    <property type="match status" value="1"/>
</dbReference>
<keyword evidence="3" id="KW-1185">Reference proteome</keyword>
<proteinExistence type="predicted"/>
<feature type="domain" description="Uroporphyrinogen decarboxylase (URO-D)" evidence="1">
    <location>
        <begin position="156"/>
        <end position="340"/>
    </location>
</feature>
<dbReference type="EMBL" id="AZGF01000029">
    <property type="protein sequence ID" value="KRM10301.1"/>
    <property type="molecule type" value="Genomic_DNA"/>
</dbReference>
<dbReference type="SUPFAM" id="SSF51726">
    <property type="entry name" value="UROD/MetE-like"/>
    <property type="match status" value="1"/>
</dbReference>
<dbReference type="InterPro" id="IPR038071">
    <property type="entry name" value="UROD/MetE-like_sf"/>
</dbReference>
<name>A0A0R1VY03_9LACO</name>
<comment type="caution">
    <text evidence="2">The sequence shown here is derived from an EMBL/GenBank/DDBJ whole genome shotgun (WGS) entry which is preliminary data.</text>
</comment>
<dbReference type="PATRIC" id="fig|1423807.3.peg.1258"/>
<dbReference type="Proteomes" id="UP000051820">
    <property type="component" value="Unassembled WGS sequence"/>
</dbReference>
<dbReference type="GO" id="GO:0006779">
    <property type="term" value="P:porphyrin-containing compound biosynthetic process"/>
    <property type="evidence" value="ECO:0007669"/>
    <property type="project" value="InterPro"/>
</dbReference>
<dbReference type="Gene3D" id="3.20.20.210">
    <property type="match status" value="1"/>
</dbReference>
<dbReference type="STRING" id="1423807.FD16_GL001233"/>
<dbReference type="PANTHER" id="PTHR47099:SF1">
    <property type="entry name" value="METHYLCOBAMIDE:COM METHYLTRANSFERASE MTBA"/>
    <property type="match status" value="1"/>
</dbReference>
<dbReference type="eggNOG" id="COG0407">
    <property type="taxonomic scope" value="Bacteria"/>
</dbReference>
<evidence type="ECO:0000259" key="1">
    <source>
        <dbReference type="Pfam" id="PF01208"/>
    </source>
</evidence>
<evidence type="ECO:0000313" key="2">
    <source>
        <dbReference type="EMBL" id="KRM10301.1"/>
    </source>
</evidence>
<dbReference type="InterPro" id="IPR052024">
    <property type="entry name" value="Methanogen_methyltrans"/>
</dbReference>
<reference evidence="2 3" key="1">
    <citation type="journal article" date="2015" name="Genome Announc.">
        <title>Expanding the biotechnology potential of lactobacilli through comparative genomics of 213 strains and associated genera.</title>
        <authorList>
            <person name="Sun Z."/>
            <person name="Harris H.M."/>
            <person name="McCann A."/>
            <person name="Guo C."/>
            <person name="Argimon S."/>
            <person name="Zhang W."/>
            <person name="Yang X."/>
            <person name="Jeffery I.B."/>
            <person name="Cooney J.C."/>
            <person name="Kagawa T.F."/>
            <person name="Liu W."/>
            <person name="Song Y."/>
            <person name="Salvetti E."/>
            <person name="Wrobel A."/>
            <person name="Rasinkangas P."/>
            <person name="Parkhill J."/>
            <person name="Rea M.C."/>
            <person name="O'Sullivan O."/>
            <person name="Ritari J."/>
            <person name="Douillard F.P."/>
            <person name="Paul Ross R."/>
            <person name="Yang R."/>
            <person name="Briner A.E."/>
            <person name="Felis G.E."/>
            <person name="de Vos W.M."/>
            <person name="Barrangou R."/>
            <person name="Klaenhammer T.R."/>
            <person name="Caufield P.W."/>
            <person name="Cui Y."/>
            <person name="Zhang H."/>
            <person name="O'Toole P.W."/>
        </authorList>
    </citation>
    <scope>NUCLEOTIDE SEQUENCE [LARGE SCALE GENOMIC DNA]</scope>
    <source>
        <strain evidence="2 3">DSM 5007</strain>
    </source>
</reference>
<protein>
    <submittedName>
        <fullName evidence="2">Uroporphyrinogen-III decarboxylase</fullName>
    </submittedName>
</protein>
<evidence type="ECO:0000313" key="3">
    <source>
        <dbReference type="Proteomes" id="UP000051820"/>
    </source>
</evidence>
<accession>A0A0R1VY03</accession>
<organism evidence="2 3">
    <name type="scientific">Paucilactobacillus suebicus DSM 5007 = KCTC 3549</name>
    <dbReference type="NCBI Taxonomy" id="1423807"/>
    <lineage>
        <taxon>Bacteria</taxon>
        <taxon>Bacillati</taxon>
        <taxon>Bacillota</taxon>
        <taxon>Bacilli</taxon>
        <taxon>Lactobacillales</taxon>
        <taxon>Lactobacillaceae</taxon>
        <taxon>Paucilactobacillus</taxon>
    </lineage>
</organism>
<gene>
    <name evidence="2" type="ORF">FD16_GL001233</name>
</gene>
<dbReference type="Pfam" id="PF01208">
    <property type="entry name" value="URO-D"/>
    <property type="match status" value="1"/>
</dbReference>
<dbReference type="InterPro" id="IPR000257">
    <property type="entry name" value="Uroporphyrinogen_deCOase"/>
</dbReference>
<dbReference type="GO" id="GO:0004853">
    <property type="term" value="F:uroporphyrinogen decarboxylase activity"/>
    <property type="evidence" value="ECO:0007669"/>
    <property type="project" value="InterPro"/>
</dbReference>
<dbReference type="AlphaFoldDB" id="A0A0R1VY03"/>